<evidence type="ECO:0000256" key="1">
    <source>
        <dbReference type="SAM" id="MobiDB-lite"/>
    </source>
</evidence>
<comment type="caution">
    <text evidence="2">The sequence shown here is derived from an EMBL/GenBank/DDBJ whole genome shotgun (WGS) entry which is preliminary data.</text>
</comment>
<gene>
    <name evidence="2" type="ORF">DWY33_07670</name>
</gene>
<reference evidence="2 3" key="1">
    <citation type="submission" date="2018-08" db="EMBL/GenBank/DDBJ databases">
        <title>A genome reference for cultivated species of the human gut microbiota.</title>
        <authorList>
            <person name="Zou Y."/>
            <person name="Xue W."/>
            <person name="Luo G."/>
        </authorList>
    </citation>
    <scope>NUCLEOTIDE SEQUENCE [LARGE SCALE GENOMIC DNA]</scope>
    <source>
        <strain evidence="2 3">AF25-11</strain>
    </source>
</reference>
<sequence length="254" mass="29607">MRKFTCESEFLNESKKLYGKYIESERQLKTLIKDTNANRDISEEAKTRDTLKMQKDISARRAGMKTKMSELEKEFTDWAFDFADLQGVGLSKNLVQALSSGISYTPQELLYLAKQAGNDQADLRLISDYAKKQGFEMNCYRSPEQKIKDFHTMNEIFGKSADDEDCKNWVRLPDNEVDDFVNKRLNTICIRPDDFTIKEIPKTIDELIEQDIIENRKKEAEKRDKNGEFLKGFGQEEPKVDTAFYESREVEENE</sequence>
<evidence type="ECO:0000313" key="3">
    <source>
        <dbReference type="Proteomes" id="UP000283652"/>
    </source>
</evidence>
<organism evidence="2 3">
    <name type="scientific">Dorea formicigenerans</name>
    <dbReference type="NCBI Taxonomy" id="39486"/>
    <lineage>
        <taxon>Bacteria</taxon>
        <taxon>Bacillati</taxon>
        <taxon>Bacillota</taxon>
        <taxon>Clostridia</taxon>
        <taxon>Lachnospirales</taxon>
        <taxon>Lachnospiraceae</taxon>
        <taxon>Dorea</taxon>
    </lineage>
</organism>
<feature type="region of interest" description="Disordered" evidence="1">
    <location>
        <begin position="227"/>
        <end position="254"/>
    </location>
</feature>
<dbReference type="Proteomes" id="UP000283652">
    <property type="component" value="Unassembled WGS sequence"/>
</dbReference>
<dbReference type="RefSeq" id="WP_118398345.1">
    <property type="nucleotide sequence ID" value="NZ_QRUK01000011.1"/>
</dbReference>
<proteinExistence type="predicted"/>
<dbReference type="EMBL" id="QRUK01000011">
    <property type="protein sequence ID" value="RGR58943.1"/>
    <property type="molecule type" value="Genomic_DNA"/>
</dbReference>
<accession>A0A412F0R2</accession>
<dbReference type="AlphaFoldDB" id="A0A412F0R2"/>
<evidence type="ECO:0000313" key="2">
    <source>
        <dbReference type="EMBL" id="RGR58943.1"/>
    </source>
</evidence>
<name>A0A412F0R2_9FIRM</name>
<protein>
    <submittedName>
        <fullName evidence="2">Uncharacterized protein</fullName>
    </submittedName>
</protein>